<evidence type="ECO:0000256" key="1">
    <source>
        <dbReference type="ARBA" id="ARBA00022741"/>
    </source>
</evidence>
<dbReference type="GO" id="GO:0005524">
    <property type="term" value="F:ATP binding"/>
    <property type="evidence" value="ECO:0007669"/>
    <property type="project" value="UniProtKB-KW"/>
</dbReference>
<evidence type="ECO:0000256" key="2">
    <source>
        <dbReference type="ARBA" id="ARBA00022840"/>
    </source>
</evidence>
<dbReference type="InterPro" id="IPR025662">
    <property type="entry name" value="Sigma_54_int_dom_ATP-bd_1"/>
</dbReference>
<protein>
    <submittedName>
        <fullName evidence="4">Putative ABC transport system ATP-binding protein</fullName>
    </submittedName>
</protein>
<keyword evidence="2 4" id="KW-0067">ATP-binding</keyword>
<name>A0A1G9VFL9_9BACT</name>
<evidence type="ECO:0000259" key="3">
    <source>
        <dbReference type="PROSITE" id="PS50893"/>
    </source>
</evidence>
<keyword evidence="1" id="KW-0547">Nucleotide-binding</keyword>
<dbReference type="PANTHER" id="PTHR24220">
    <property type="entry name" value="IMPORT ATP-BINDING PROTEIN"/>
    <property type="match status" value="1"/>
</dbReference>
<proteinExistence type="predicted"/>
<dbReference type="EMBL" id="FNFO01000020">
    <property type="protein sequence ID" value="SDM70919.1"/>
    <property type="molecule type" value="Genomic_DNA"/>
</dbReference>
<dbReference type="PROSITE" id="PS00675">
    <property type="entry name" value="SIGMA54_INTERACT_1"/>
    <property type="match status" value="1"/>
</dbReference>
<dbReference type="InterPro" id="IPR015854">
    <property type="entry name" value="ABC_transpr_LolD-like"/>
</dbReference>
<dbReference type="GO" id="GO:0022857">
    <property type="term" value="F:transmembrane transporter activity"/>
    <property type="evidence" value="ECO:0007669"/>
    <property type="project" value="TreeGrafter"/>
</dbReference>
<dbReference type="InterPro" id="IPR003593">
    <property type="entry name" value="AAA+_ATPase"/>
</dbReference>
<dbReference type="InterPro" id="IPR027417">
    <property type="entry name" value="P-loop_NTPase"/>
</dbReference>
<dbReference type="SUPFAM" id="SSF52540">
    <property type="entry name" value="P-loop containing nucleoside triphosphate hydrolases"/>
    <property type="match status" value="1"/>
</dbReference>
<accession>A0A1G9VFL9</accession>
<dbReference type="GO" id="GO:0016887">
    <property type="term" value="F:ATP hydrolysis activity"/>
    <property type="evidence" value="ECO:0007669"/>
    <property type="project" value="InterPro"/>
</dbReference>
<dbReference type="Pfam" id="PF00005">
    <property type="entry name" value="ABC_tran"/>
    <property type="match status" value="1"/>
</dbReference>
<dbReference type="GO" id="GO:0005886">
    <property type="term" value="C:plasma membrane"/>
    <property type="evidence" value="ECO:0007669"/>
    <property type="project" value="TreeGrafter"/>
</dbReference>
<dbReference type="InterPro" id="IPR017871">
    <property type="entry name" value="ABC_transporter-like_CS"/>
</dbReference>
<dbReference type="PROSITE" id="PS50893">
    <property type="entry name" value="ABC_TRANSPORTER_2"/>
    <property type="match status" value="1"/>
</dbReference>
<keyword evidence="5" id="KW-1185">Reference proteome</keyword>
<gene>
    <name evidence="4" type="ORF">SAMN05421823_12020</name>
</gene>
<sequence>MALGMFVFLLRPMFRTRSLVFTYNKTAYFRFPDIELNAGEDLLIVGESGVGKTTLLHLMAGLLRPESGQVELLDTSLHELSSRQRDRFRGQYIGLVFQRPHFVRALSLEENLTLIQLLAGKKQDKNRIREVLHSLGMSHKLHEKPHRLSQGEQQRAALALAVVNRPRLILADEPTASLDDRNAGRVAALLKQQALASGAQLIIITHDRRLKDPFPHLLEL</sequence>
<dbReference type="Proteomes" id="UP000198510">
    <property type="component" value="Unassembled WGS sequence"/>
</dbReference>
<reference evidence="4 5" key="1">
    <citation type="submission" date="2016-10" db="EMBL/GenBank/DDBJ databases">
        <authorList>
            <person name="de Groot N.N."/>
        </authorList>
    </citation>
    <scope>NUCLEOTIDE SEQUENCE [LARGE SCALE GENOMIC DNA]</scope>
    <source>
        <strain evidence="4 5">DSM 25186</strain>
    </source>
</reference>
<dbReference type="InterPro" id="IPR003439">
    <property type="entry name" value="ABC_transporter-like_ATP-bd"/>
</dbReference>
<evidence type="ECO:0000313" key="5">
    <source>
        <dbReference type="Proteomes" id="UP000198510"/>
    </source>
</evidence>
<dbReference type="SMART" id="SM00382">
    <property type="entry name" value="AAA"/>
    <property type="match status" value="1"/>
</dbReference>
<organism evidence="4 5">
    <name type="scientific">Catalinimonas alkaloidigena</name>
    <dbReference type="NCBI Taxonomy" id="1075417"/>
    <lineage>
        <taxon>Bacteria</taxon>
        <taxon>Pseudomonadati</taxon>
        <taxon>Bacteroidota</taxon>
        <taxon>Cytophagia</taxon>
        <taxon>Cytophagales</taxon>
        <taxon>Catalimonadaceae</taxon>
        <taxon>Catalinimonas</taxon>
    </lineage>
</organism>
<dbReference type="STRING" id="1075417.SAMN05421823_12020"/>
<feature type="domain" description="ABC transporter" evidence="3">
    <location>
        <begin position="14"/>
        <end position="218"/>
    </location>
</feature>
<dbReference type="Gene3D" id="3.40.50.300">
    <property type="entry name" value="P-loop containing nucleotide triphosphate hydrolases"/>
    <property type="match status" value="1"/>
</dbReference>
<evidence type="ECO:0000313" key="4">
    <source>
        <dbReference type="EMBL" id="SDM70919.1"/>
    </source>
</evidence>
<dbReference type="PROSITE" id="PS00211">
    <property type="entry name" value="ABC_TRANSPORTER_1"/>
    <property type="match status" value="1"/>
</dbReference>
<dbReference type="AlphaFoldDB" id="A0A1G9VFL9"/>